<evidence type="ECO:0000313" key="3">
    <source>
        <dbReference type="Proteomes" id="UP000002281"/>
    </source>
</evidence>
<reference evidence="2" key="3">
    <citation type="submission" date="2025-09" db="UniProtKB">
        <authorList>
            <consortium name="Ensembl"/>
        </authorList>
    </citation>
    <scope>IDENTIFICATION</scope>
    <source>
        <strain evidence="2">Thoroughbred</strain>
    </source>
</reference>
<evidence type="ECO:0000313" key="2">
    <source>
        <dbReference type="Ensembl" id="ENSECAP00000079087.1"/>
    </source>
</evidence>
<reference evidence="2" key="2">
    <citation type="submission" date="2025-08" db="UniProtKB">
        <authorList>
            <consortium name="Ensembl"/>
        </authorList>
    </citation>
    <scope>IDENTIFICATION</scope>
    <source>
        <strain evidence="2">Thoroughbred</strain>
    </source>
</reference>
<dbReference type="GeneTree" id="ENSGT00940000162822"/>
<proteinExistence type="predicted"/>
<accession>A0A9L0SW42</accession>
<dbReference type="Ensembl" id="ENSECAT00000080618.1">
    <property type="protein sequence ID" value="ENSECAP00000079087.1"/>
    <property type="gene ID" value="ENSECAG00000013097.4"/>
</dbReference>
<feature type="region of interest" description="Disordered" evidence="1">
    <location>
        <begin position="185"/>
        <end position="213"/>
    </location>
</feature>
<feature type="compositionally biased region" description="Basic and acidic residues" evidence="1">
    <location>
        <begin position="193"/>
        <end position="202"/>
    </location>
</feature>
<organism evidence="2 3">
    <name type="scientific">Equus caballus</name>
    <name type="common">Horse</name>
    <dbReference type="NCBI Taxonomy" id="9796"/>
    <lineage>
        <taxon>Eukaryota</taxon>
        <taxon>Metazoa</taxon>
        <taxon>Chordata</taxon>
        <taxon>Craniata</taxon>
        <taxon>Vertebrata</taxon>
        <taxon>Euteleostomi</taxon>
        <taxon>Mammalia</taxon>
        <taxon>Eutheria</taxon>
        <taxon>Laurasiatheria</taxon>
        <taxon>Perissodactyla</taxon>
        <taxon>Equidae</taxon>
        <taxon>Equus</taxon>
    </lineage>
</organism>
<sequence>MNTDHCNRGCVLPAPRHALAHLRAAVGYSRTAACWVSLGTRGTVTVMLLRVPCSDSKRTGPTPCAPAQGLMAPSPSPWQCFSTVGSSTFPSGSWMVGATMPWAGRARTTRSSSPLWPPLSSTTCSSPCPSWTDTAAAGSSPACSSPPSPDTTAEVHTHLWPHSLLLVPFTLGCLPGLHPSRPSLSLAPVPAGPDERHRERLPRNRKGLGDPTPCSPRAWQCHSLLHLQGWGAGVRQGPHSQPPGMAVSAHLLGPPKLLWMKSSSGKLSLRGTAQALLGHKENPLASSW</sequence>
<name>A0A9L0SW42_HORSE</name>
<evidence type="ECO:0000256" key="1">
    <source>
        <dbReference type="SAM" id="MobiDB-lite"/>
    </source>
</evidence>
<dbReference type="AlphaFoldDB" id="A0A9L0SW42"/>
<protein>
    <submittedName>
        <fullName evidence="2">SH2 domain containing 6</fullName>
    </submittedName>
</protein>
<reference evidence="2 3" key="1">
    <citation type="journal article" date="2009" name="Science">
        <title>Genome sequence, comparative analysis, and population genetics of the domestic horse.</title>
        <authorList>
            <consortium name="Broad Institute Genome Sequencing Platform"/>
            <consortium name="Broad Institute Whole Genome Assembly Team"/>
            <person name="Wade C.M."/>
            <person name="Giulotto E."/>
            <person name="Sigurdsson S."/>
            <person name="Zoli M."/>
            <person name="Gnerre S."/>
            <person name="Imsland F."/>
            <person name="Lear T.L."/>
            <person name="Adelson D.L."/>
            <person name="Bailey E."/>
            <person name="Bellone R.R."/>
            <person name="Bloecker H."/>
            <person name="Distl O."/>
            <person name="Edgar R.C."/>
            <person name="Garber M."/>
            <person name="Leeb T."/>
            <person name="Mauceli E."/>
            <person name="MacLeod J.N."/>
            <person name="Penedo M.C.T."/>
            <person name="Raison J.M."/>
            <person name="Sharpe T."/>
            <person name="Vogel J."/>
            <person name="Andersson L."/>
            <person name="Antczak D.F."/>
            <person name="Biagi T."/>
            <person name="Binns M.M."/>
            <person name="Chowdhary B.P."/>
            <person name="Coleman S.J."/>
            <person name="Della Valle G."/>
            <person name="Fryc S."/>
            <person name="Guerin G."/>
            <person name="Hasegawa T."/>
            <person name="Hill E.W."/>
            <person name="Jurka J."/>
            <person name="Kiialainen A."/>
            <person name="Lindgren G."/>
            <person name="Liu J."/>
            <person name="Magnani E."/>
            <person name="Mickelson J.R."/>
            <person name="Murray J."/>
            <person name="Nergadze S.G."/>
            <person name="Onofrio R."/>
            <person name="Pedroni S."/>
            <person name="Piras M.F."/>
            <person name="Raudsepp T."/>
            <person name="Rocchi M."/>
            <person name="Roeed K.H."/>
            <person name="Ryder O.A."/>
            <person name="Searle S."/>
            <person name="Skow L."/>
            <person name="Swinburne J.E."/>
            <person name="Syvaenen A.C."/>
            <person name="Tozaki T."/>
            <person name="Valberg S.J."/>
            <person name="Vaudin M."/>
            <person name="White J.R."/>
            <person name="Zody M.C."/>
            <person name="Lander E.S."/>
            <person name="Lindblad-Toh K."/>
        </authorList>
    </citation>
    <scope>NUCLEOTIDE SEQUENCE [LARGE SCALE GENOMIC DNA]</scope>
    <source>
        <strain evidence="2 3">Thoroughbred</strain>
    </source>
</reference>
<dbReference type="Proteomes" id="UP000002281">
    <property type="component" value="Chromosome 15"/>
</dbReference>
<keyword evidence="3" id="KW-1185">Reference proteome</keyword>